<dbReference type="Gene3D" id="3.10.200.10">
    <property type="entry name" value="Alpha carbonic anhydrase"/>
    <property type="match status" value="1"/>
</dbReference>
<dbReference type="PROSITE" id="PS51144">
    <property type="entry name" value="ALPHA_CA_2"/>
    <property type="match status" value="1"/>
</dbReference>
<protein>
    <submittedName>
        <fullName evidence="3">Carbonic anhydrase- protein 10</fullName>
    </submittedName>
</protein>
<evidence type="ECO:0000313" key="3">
    <source>
        <dbReference type="EMBL" id="KAH9418027.1"/>
    </source>
</evidence>
<sequence length="366" mass="42586">MNIINLSLYRNIINNSRSIIIDPYHCDHHNRYDRININNQQQRSLLSATTTTTTIMVMADWDSWWTYEGISGPDFWGRLNPKWSHCSKGRRQSPIDIDTELLIYDPYLNEINIKGDYIDGKLINTGRSINIEVDQEKSIIITGGPLSYQYTLSNVTLHFGRENNRGSEHSINQLQFSGELQFYGYNGQLYSNWSEAKRSPNGLVAISTMIKMTKNMSTNVQLKLMINSFKNISNRGDIQQLNRLYLKELLPDTKQFVTYEGSLTQPACFETVQWIIMNKPLYISGHQLHQLRTSLKNDGHQDNFRPIQQLNHRIVRTNIINHRLISDLRLKYDLDEIEFNVDNTYNKQLCYVNQPVAYKASNKPIT</sequence>
<comment type="caution">
    <text evidence="3">The sequence shown here is derived from an EMBL/GenBank/DDBJ whole genome shotgun (WGS) entry which is preliminary data.</text>
</comment>
<name>A0ABQ8J625_DERPT</name>
<dbReference type="EMBL" id="NJHN03000067">
    <property type="protein sequence ID" value="KAH9418027.1"/>
    <property type="molecule type" value="Genomic_DNA"/>
</dbReference>
<evidence type="ECO:0000259" key="2">
    <source>
        <dbReference type="PROSITE" id="PS51144"/>
    </source>
</evidence>
<evidence type="ECO:0000256" key="1">
    <source>
        <dbReference type="ARBA" id="ARBA00010718"/>
    </source>
</evidence>
<proteinExistence type="inferred from homology"/>
<keyword evidence="4" id="KW-1185">Reference proteome</keyword>
<dbReference type="InterPro" id="IPR023561">
    <property type="entry name" value="Carbonic_anhydrase_a-class"/>
</dbReference>
<dbReference type="PANTHER" id="PTHR18952">
    <property type="entry name" value="CARBONIC ANHYDRASE"/>
    <property type="match status" value="1"/>
</dbReference>
<feature type="domain" description="Alpha-carbonic anhydrase" evidence="2">
    <location>
        <begin position="63"/>
        <end position="319"/>
    </location>
</feature>
<dbReference type="SUPFAM" id="SSF51069">
    <property type="entry name" value="Carbonic anhydrase"/>
    <property type="match status" value="1"/>
</dbReference>
<organism evidence="3 4">
    <name type="scientific">Dermatophagoides pteronyssinus</name>
    <name type="common">European house dust mite</name>
    <dbReference type="NCBI Taxonomy" id="6956"/>
    <lineage>
        <taxon>Eukaryota</taxon>
        <taxon>Metazoa</taxon>
        <taxon>Ecdysozoa</taxon>
        <taxon>Arthropoda</taxon>
        <taxon>Chelicerata</taxon>
        <taxon>Arachnida</taxon>
        <taxon>Acari</taxon>
        <taxon>Acariformes</taxon>
        <taxon>Sarcoptiformes</taxon>
        <taxon>Astigmata</taxon>
        <taxon>Psoroptidia</taxon>
        <taxon>Analgoidea</taxon>
        <taxon>Pyroglyphidae</taxon>
        <taxon>Dermatophagoidinae</taxon>
        <taxon>Dermatophagoides</taxon>
    </lineage>
</organism>
<accession>A0ABQ8J625</accession>
<dbReference type="PANTHER" id="PTHR18952:SF208">
    <property type="entry name" value="CARBONIC ANHYDRASE XA-RELATED"/>
    <property type="match status" value="1"/>
</dbReference>
<dbReference type="Pfam" id="PF00194">
    <property type="entry name" value="Carb_anhydrase"/>
    <property type="match status" value="1"/>
</dbReference>
<dbReference type="InterPro" id="IPR001148">
    <property type="entry name" value="CA_dom"/>
</dbReference>
<dbReference type="SMART" id="SM01057">
    <property type="entry name" value="Carb_anhydrase"/>
    <property type="match status" value="1"/>
</dbReference>
<evidence type="ECO:0000313" key="4">
    <source>
        <dbReference type="Proteomes" id="UP000887458"/>
    </source>
</evidence>
<reference evidence="3 4" key="1">
    <citation type="journal article" date="2018" name="J. Allergy Clin. Immunol.">
        <title>High-quality assembly of Dermatophagoides pteronyssinus genome and transcriptome reveals a wide range of novel allergens.</title>
        <authorList>
            <person name="Liu X.Y."/>
            <person name="Yang K.Y."/>
            <person name="Wang M.Q."/>
            <person name="Kwok J.S."/>
            <person name="Zeng X."/>
            <person name="Yang Z."/>
            <person name="Xiao X.J."/>
            <person name="Lau C.P."/>
            <person name="Li Y."/>
            <person name="Huang Z.M."/>
            <person name="Ba J.G."/>
            <person name="Yim A.K."/>
            <person name="Ouyang C.Y."/>
            <person name="Ngai S.M."/>
            <person name="Chan T.F."/>
            <person name="Leung E.L."/>
            <person name="Liu L."/>
            <person name="Liu Z.G."/>
            <person name="Tsui S.K."/>
        </authorList>
    </citation>
    <scope>NUCLEOTIDE SEQUENCE [LARGE SCALE GENOMIC DNA]</scope>
    <source>
        <strain evidence="3">Derp</strain>
    </source>
</reference>
<dbReference type="InterPro" id="IPR036398">
    <property type="entry name" value="CA_dom_sf"/>
</dbReference>
<gene>
    <name evidence="3" type="primary">CA10_2</name>
    <name evidence="3" type="ORF">DERP_008283</name>
</gene>
<comment type="similarity">
    <text evidence="1">Belongs to the alpha-carbonic anhydrase family.</text>
</comment>
<dbReference type="Proteomes" id="UP000887458">
    <property type="component" value="Unassembled WGS sequence"/>
</dbReference>
<reference evidence="3 4" key="2">
    <citation type="journal article" date="2022" name="Mol. Biol. Evol.">
        <title>Comparative Genomics Reveals Insights into the Divergent Evolution of Astigmatic Mites and Household Pest Adaptations.</title>
        <authorList>
            <person name="Xiong Q."/>
            <person name="Wan A.T."/>
            <person name="Liu X."/>
            <person name="Fung C.S."/>
            <person name="Xiao X."/>
            <person name="Malainual N."/>
            <person name="Hou J."/>
            <person name="Wang L."/>
            <person name="Wang M."/>
            <person name="Yang K.Y."/>
            <person name="Cui Y."/>
            <person name="Leung E.L."/>
            <person name="Nong W."/>
            <person name="Shin S.K."/>
            <person name="Au S.W."/>
            <person name="Jeong K.Y."/>
            <person name="Chew F.T."/>
            <person name="Hui J.H."/>
            <person name="Leung T.F."/>
            <person name="Tungtrongchitr A."/>
            <person name="Zhong N."/>
            <person name="Liu Z."/>
            <person name="Tsui S.K."/>
        </authorList>
    </citation>
    <scope>NUCLEOTIDE SEQUENCE [LARGE SCALE GENOMIC DNA]</scope>
    <source>
        <strain evidence="3">Derp</strain>
    </source>
</reference>